<dbReference type="OrthoDB" id="9789573at2"/>
<keyword evidence="1" id="KW-0732">Signal</keyword>
<evidence type="ECO:0000256" key="1">
    <source>
        <dbReference type="SAM" id="SignalP"/>
    </source>
</evidence>
<protein>
    <recommendedName>
        <fullName evidence="4">Cellulose biosynthesis protein BcsS</fullName>
    </recommendedName>
</protein>
<sequence length="227" mass="24315">MSACGNYIRHLCLRAALCAPLLFAPSLQAADAAAGVGYEGWAFSTTETSLAREPLDSRAWQGNAGGYETVSATPAPLGLQLTRTLDNGLALDAGLSHGQMLDRQPPPGRSRADYHDAFLGVRYQGFSGQVWYLDEPRAEGGSQQQSLYYQAGWTAPVSERMSVSLQMGQSYRRGAGFEHDYPDLSIAAEGDFGGYGLGVRLIDRSGLGYGEQDAGYSLIGSFSKPFP</sequence>
<evidence type="ECO:0000313" key="2">
    <source>
        <dbReference type="EMBL" id="RRQ19964.1"/>
    </source>
</evidence>
<dbReference type="AlphaFoldDB" id="A0A426QE22"/>
<evidence type="ECO:0008006" key="4">
    <source>
        <dbReference type="Google" id="ProtNLM"/>
    </source>
</evidence>
<proteinExistence type="predicted"/>
<feature type="chain" id="PRO_5019018875" description="Cellulose biosynthesis protein BcsS" evidence="1">
    <location>
        <begin position="30"/>
        <end position="227"/>
    </location>
</feature>
<reference evidence="2 3" key="1">
    <citation type="journal article" date="2010" name="Int. J. Syst. Evol. Microbiol.">
        <title>Thiohalobacter thiocyanaticus gen. nov., sp. nov., a moderately halophilic, sulfur-oxidizing gammaproteobacterium from hypersaline lakes, that utilizes thiocyanate.</title>
        <authorList>
            <person name="Sorokin D.Y."/>
            <person name="Kovaleva O.L."/>
            <person name="Tourova T.P."/>
            <person name="Muyzer G."/>
        </authorList>
    </citation>
    <scope>NUCLEOTIDE SEQUENCE [LARGE SCALE GENOMIC DNA]</scope>
    <source>
        <strain evidence="2 3">Hrh1</strain>
    </source>
</reference>
<accession>A0A426QE22</accession>
<comment type="caution">
    <text evidence="2">The sequence shown here is derived from an EMBL/GenBank/DDBJ whole genome shotgun (WGS) entry which is preliminary data.</text>
</comment>
<evidence type="ECO:0000313" key="3">
    <source>
        <dbReference type="Proteomes" id="UP000287798"/>
    </source>
</evidence>
<feature type="signal peptide" evidence="1">
    <location>
        <begin position="1"/>
        <end position="29"/>
    </location>
</feature>
<dbReference type="Proteomes" id="UP000287798">
    <property type="component" value="Unassembled WGS sequence"/>
</dbReference>
<organism evidence="2 3">
    <name type="scientific">Thiohalobacter thiocyanaticus</name>
    <dbReference type="NCBI Taxonomy" id="585455"/>
    <lineage>
        <taxon>Bacteria</taxon>
        <taxon>Pseudomonadati</taxon>
        <taxon>Pseudomonadota</taxon>
        <taxon>Gammaproteobacteria</taxon>
        <taxon>Thiohalobacterales</taxon>
        <taxon>Thiohalobacteraceae</taxon>
        <taxon>Thiohalobacter</taxon>
    </lineage>
</organism>
<gene>
    <name evidence="2" type="ORF">D6C00_14480</name>
</gene>
<dbReference type="RefSeq" id="WP_125182528.1">
    <property type="nucleotide sequence ID" value="NZ_QZMU01000002.1"/>
</dbReference>
<name>A0A426QE22_9GAMM</name>
<keyword evidence="3" id="KW-1185">Reference proteome</keyword>
<dbReference type="EMBL" id="QZMU01000002">
    <property type="protein sequence ID" value="RRQ19964.1"/>
    <property type="molecule type" value="Genomic_DNA"/>
</dbReference>